<dbReference type="GO" id="GO:0016020">
    <property type="term" value="C:membrane"/>
    <property type="evidence" value="ECO:0007669"/>
    <property type="project" value="InterPro"/>
</dbReference>
<dbReference type="Pfam" id="PF05345">
    <property type="entry name" value="He_PIG"/>
    <property type="match status" value="1"/>
</dbReference>
<dbReference type="EMBL" id="MDLC01000010">
    <property type="protein sequence ID" value="ODS24337.1"/>
    <property type="molecule type" value="Genomic_DNA"/>
</dbReference>
<comment type="caution">
    <text evidence="3">The sequence shown here is derived from an EMBL/GenBank/DDBJ whole genome shotgun (WGS) entry which is preliminary data.</text>
</comment>
<evidence type="ECO:0008006" key="5">
    <source>
        <dbReference type="Google" id="ProtNLM"/>
    </source>
</evidence>
<dbReference type="PANTHER" id="PTHR47566">
    <property type="match status" value="1"/>
</dbReference>
<dbReference type="InterPro" id="IPR032675">
    <property type="entry name" value="LRR_dom_sf"/>
</dbReference>
<keyword evidence="2" id="KW-0677">Repeat</keyword>
<evidence type="ECO:0000256" key="2">
    <source>
        <dbReference type="ARBA" id="ARBA00022737"/>
    </source>
</evidence>
<dbReference type="InterPro" id="IPR052574">
    <property type="entry name" value="CDIRP"/>
</dbReference>
<dbReference type="Proteomes" id="UP000242502">
    <property type="component" value="Unassembled WGS sequence"/>
</dbReference>
<dbReference type="Gene3D" id="3.80.10.10">
    <property type="entry name" value="Ribonuclease Inhibitor"/>
    <property type="match status" value="3"/>
</dbReference>
<accession>A0A1D2QRY4</accession>
<reference evidence="3 4" key="1">
    <citation type="journal article" date="2016" name="Appl. Environ. Microbiol.">
        <title>Lack of Overt Genome Reduction in the Bryostatin-Producing Bryozoan Symbiont "Candidatus Endobugula sertula".</title>
        <authorList>
            <person name="Miller I.J."/>
            <person name="Vanee N."/>
            <person name="Fong S.S."/>
            <person name="Lim-Fong G.E."/>
            <person name="Kwan J.C."/>
        </authorList>
    </citation>
    <scope>NUCLEOTIDE SEQUENCE [LARGE SCALE GENOMIC DNA]</scope>
    <source>
        <strain evidence="3">AB1-4</strain>
    </source>
</reference>
<gene>
    <name evidence="3" type="ORF">AB835_04010</name>
</gene>
<dbReference type="SMART" id="SM00369">
    <property type="entry name" value="LRR_TYP"/>
    <property type="match status" value="13"/>
</dbReference>
<dbReference type="InterPro" id="IPR013783">
    <property type="entry name" value="Ig-like_fold"/>
</dbReference>
<dbReference type="STRING" id="62101.AB835_04010"/>
<dbReference type="SMART" id="SM00364">
    <property type="entry name" value="LRR_BAC"/>
    <property type="match status" value="12"/>
</dbReference>
<proteinExistence type="predicted"/>
<dbReference type="PANTHER" id="PTHR47566:SF1">
    <property type="entry name" value="PROTEIN NUD1"/>
    <property type="match status" value="1"/>
</dbReference>
<protein>
    <recommendedName>
        <fullName evidence="5">Cadherin domain-containing protein</fullName>
    </recommendedName>
</protein>
<evidence type="ECO:0000313" key="4">
    <source>
        <dbReference type="Proteomes" id="UP000242502"/>
    </source>
</evidence>
<dbReference type="PROSITE" id="PS51450">
    <property type="entry name" value="LRR"/>
    <property type="match status" value="4"/>
</dbReference>
<sequence>MFVKRMSILRGKLSSFLPTVIFLLLVPVYSFAQETVCAEVKIEIAQELTIERQAFEATLKIENTLADKTIENIHVVVEFKDELGETVIATNNPDDTTAKFFIRINHLDGINDISGNGTLAGGQTANATWLIIPAPGASDGVSSGKLYFVGATFNYRLDGVEGAIEVAPDTIYVKPMPLLTLDYFLPFDVFADNPLTTDVIEPIEPFTLGIRIQNNGNGLGRSIKIESAQPEIVENEQELLIDFTLLNSYVQDEPINNSLLMMFGDIPAGESKMGRWNMQTTLSGRFKEFTAEYSHADELGGELTSLIEAANTHTLIRDVVVDAPGRDNVKDFLAYELSSGAGDIYIYESNSTTSPVTNQSGSATLSNNATTLHFSSTSGFVYAQVTDPYSGAKEIDRVIRNDGKQISTDNVWFSKSYNKASKELSYHLNIFDVNSSGQYALSYTDPEIIPNPPVLQFIPLKTTYEGNTIAFLVEATDADGTTPTIAASGLPEGANFVDQNDGTGVLSWTPSVGQEGNYEFQIEASDGELNAYQTVTIVVNSELDIDGDGLLDSWELEHFGDLSRDGSGDFDGDGVLDRDEEKNGTDPLAINLAVMESPVEGATLADSSVQFSWTDVKADRYELDIGTTQGAHNILHDLQVMDTETVIDNLPADGQALYLRLWTVFGNVKGFNDYIYNAVPEKLISSVHFPDENLRLCIAEYAQERNWLYVHQVTNVDCELKQINDATGIEQLTQLRRLNLLNNNISTINVSTLRELRVLNLGYNQLTEIDVSGLVNLTVLHLWSNTLTTLDVSDLTQLKVLHVDTNQLDELNVSTLLDLRSLHVGNNRLSALTVSSLDKLQFLWAYNNQLSKMDVSNLLALRRLNVSNNALAVLDVSKLLNLTELKAANNEIAVIATENLSSLQSLDMSNNLLSEITLSNSDKITRLEVSNNSLSDIQVAHMSGLESFNIHNNQLTSLNLLGLNALVTVNAYSNQLTSLQVTGLQKLIKLHVDKNRLSTLNLSGLSALESLHITHNLLTEVNVTESVNLNRLWAYNNFLVALNVSGLENIVILDASNNELTSLDISSSLTLKDLRLDDNNLETLDVAALTHLEYLNVNYNNLEELKVDNLINLTHLHATYNQITDINVSNLVGLTEFTIWSNRLRVLDASSLVLLTRLHVDNNELVSLNIANLVNLTSLNIAGNSLDVLDISHLSNLEHYWE</sequence>
<dbReference type="SUPFAM" id="SSF49313">
    <property type="entry name" value="Cadherin-like"/>
    <property type="match status" value="1"/>
</dbReference>
<dbReference type="AlphaFoldDB" id="A0A1D2QRY4"/>
<dbReference type="GO" id="GO:0035591">
    <property type="term" value="F:signaling adaptor activity"/>
    <property type="evidence" value="ECO:0007669"/>
    <property type="project" value="TreeGrafter"/>
</dbReference>
<dbReference type="InterPro" id="IPR003591">
    <property type="entry name" value="Leu-rich_rpt_typical-subtyp"/>
</dbReference>
<dbReference type="SMART" id="SM00365">
    <property type="entry name" value="LRR_SD22"/>
    <property type="match status" value="6"/>
</dbReference>
<dbReference type="InterPro" id="IPR001611">
    <property type="entry name" value="Leu-rich_rpt"/>
</dbReference>
<evidence type="ECO:0000313" key="3">
    <source>
        <dbReference type="EMBL" id="ODS24337.1"/>
    </source>
</evidence>
<dbReference type="Gene3D" id="2.60.40.10">
    <property type="entry name" value="Immunoglobulins"/>
    <property type="match status" value="1"/>
</dbReference>
<name>A0A1D2QRY4_9GAMM</name>
<dbReference type="GO" id="GO:0005509">
    <property type="term" value="F:calcium ion binding"/>
    <property type="evidence" value="ECO:0007669"/>
    <property type="project" value="InterPro"/>
</dbReference>
<organism evidence="3 4">
    <name type="scientific">Candidatus Endobugula sertula</name>
    <name type="common">Bugula neritina bacterial symbiont</name>
    <dbReference type="NCBI Taxonomy" id="62101"/>
    <lineage>
        <taxon>Bacteria</taxon>
        <taxon>Pseudomonadati</taxon>
        <taxon>Pseudomonadota</taxon>
        <taxon>Gammaproteobacteria</taxon>
        <taxon>Cellvibrionales</taxon>
        <taxon>Cellvibrionaceae</taxon>
        <taxon>Candidatus Endobugula</taxon>
    </lineage>
</organism>
<evidence type="ECO:0000256" key="1">
    <source>
        <dbReference type="ARBA" id="ARBA00022614"/>
    </source>
</evidence>
<dbReference type="SUPFAM" id="SSF52058">
    <property type="entry name" value="L domain-like"/>
    <property type="match status" value="2"/>
</dbReference>
<dbReference type="InterPro" id="IPR015919">
    <property type="entry name" value="Cadherin-like_sf"/>
</dbReference>
<keyword evidence="1" id="KW-0433">Leucine-rich repeat</keyword>